<evidence type="ECO:0000313" key="2">
    <source>
        <dbReference type="EMBL" id="GDY74116.1"/>
    </source>
</evidence>
<dbReference type="STRING" id="33903.AQJ43_23780"/>
<evidence type="ECO:0000256" key="1">
    <source>
        <dbReference type="SAM" id="Coils"/>
    </source>
</evidence>
<name>A0A4D4MQT6_STRAX</name>
<comment type="caution">
    <text evidence="2">The sequence shown here is derived from an EMBL/GenBank/DDBJ whole genome shotgun (WGS) entry which is preliminary data.</text>
</comment>
<dbReference type="AlphaFoldDB" id="A0A4D4MQT6"/>
<reference evidence="2 3" key="1">
    <citation type="submission" date="2019-04" db="EMBL/GenBank/DDBJ databases">
        <title>Draft genome sequences of Streptomyces avermitilis ATCC 31267.</title>
        <authorList>
            <person name="Komaki H."/>
            <person name="Tamura T."/>
            <person name="Hosoyama A."/>
        </authorList>
    </citation>
    <scope>NUCLEOTIDE SEQUENCE [LARGE SCALE GENOMIC DNA]</scope>
    <source>
        <strain evidence="2 3">ATCC 31267</strain>
    </source>
</reference>
<proteinExistence type="predicted"/>
<feature type="coiled-coil region" evidence="1">
    <location>
        <begin position="626"/>
        <end position="682"/>
    </location>
</feature>
<dbReference type="RefSeq" id="WP_010986910.1">
    <property type="nucleotide sequence ID" value="NZ_BAABTN010000049.1"/>
</dbReference>
<dbReference type="EMBL" id="BJHY01000001">
    <property type="protein sequence ID" value="GDY74116.1"/>
    <property type="molecule type" value="Genomic_DNA"/>
</dbReference>
<dbReference type="Proteomes" id="UP000299211">
    <property type="component" value="Unassembled WGS sequence"/>
</dbReference>
<organism evidence="2 3">
    <name type="scientific">Streptomyces avermitilis</name>
    <dbReference type="NCBI Taxonomy" id="33903"/>
    <lineage>
        <taxon>Bacteria</taxon>
        <taxon>Bacillati</taxon>
        <taxon>Actinomycetota</taxon>
        <taxon>Actinomycetes</taxon>
        <taxon>Kitasatosporales</taxon>
        <taxon>Streptomycetaceae</taxon>
        <taxon>Streptomyces</taxon>
    </lineage>
</organism>
<protein>
    <submittedName>
        <fullName evidence="2">Uncharacterized protein</fullName>
    </submittedName>
</protein>
<sequence length="1142" mass="117482">MTTTVGRVEVSIVPETSGFAAQADAALTPAMERLGQKLGRTLSRSMTQALDFSGIDNALRRSLDTAEASAASKGHQIGKRYGQAMKAGLSTELRGLQGTLDVTIRPVIDRGAYRAVQADLNYLTRPRTVSINADADTRVAADDLALLTRARTQTVTVNLRTDEARSNLLDFRRAADDASGAASRATESLSSASGAGGLMGALKGVGVAAALSALPALGALVPMMAGAGLAAGTLKLGFAGVGDALEQAGKDQKKYEEALKKLSPAQRAFTKAVVGLKKEFAPIGREVQKAMLPGFTRAVKDAGPVVKILGKHMTEMGEAFGDAAEGVGRMLKDSGFQDDLQANLKLGSQFVREMTSSLGPFTRSLLDFGAASGPTLRAFSDGIGGLLSKGLPSMFSGLRAGIPGAAKMLDGLFSAIDDVLGGLGRLSGEVARDLGPVFGEQFALSGSIVTGAMDAIRGAMVLLRPVFKDITFGLKSVRDIAAIIGPTLRDTGLAIFSAFAPVGDSVNGAVGPLQRLNQAIAANKIGILEGARQFGNAVIDMTSAAITAAPTIIHAFTLVSGGILSALSGVAHGAALAFGWVPGIGGKLKAADKAFGDFKDSYIEGLTTAESKASHFAASTAPKLAAGKLKLNINNWSDQLAEAKRKLATVPPSKQSALKATIKDLEAKIRSARGQLDSLDGKTATTYVKTVYEKVEAQNAPKFRARGGPIKLAAGGNPSGLVRGPGTGTSDSIPAMLSNGEYVIRAKSVAKYGMAFLNAVNQGSLGISRLASGGLAGSEVANGLASGMTNGMSKVNDAARVMAAAVEAGVRTELQIASPSKKMQALAKEIGAGLIKGLTGSRDQIKSTSASLAKSIWATFSGSTDNRLVATLNQQTKKLLDLAAKRDKVASSLAAGQQMAKDQKAAGLSFASMTSLPNGGNTFDAGGILSGLKVRLGQLKTFSGNVAKLAKMGLSKDLIGQIIAAGPDGGAAYAAALVKATPDQLKALNSAQSQIAKVSSSYGNSAADIMYDAGSQAGKGFLTGLKAQQKAIENSMSDLAKKIQAAIKKALKIKSPSRVMAEIGEHVGQGLVMGMDATHAAIVSSSNRMATAVQRGVATEPAQRAEQGRTVIFNAHTTDKPTRQTVMDALRDSHALYSPLVA</sequence>
<accession>A0A4D4MQT6</accession>
<gene>
    <name evidence="2" type="ORF">SAV31267_036010</name>
</gene>
<evidence type="ECO:0000313" key="3">
    <source>
        <dbReference type="Proteomes" id="UP000299211"/>
    </source>
</evidence>
<dbReference type="GeneID" id="41542600"/>
<dbReference type="OMA" id="QSHGWYS"/>
<keyword evidence="1" id="KW-0175">Coiled coil</keyword>